<feature type="non-terminal residue" evidence="1">
    <location>
        <position position="1"/>
    </location>
</feature>
<name>X1D346_9ZZZZ</name>
<dbReference type="EMBL" id="BART01025879">
    <property type="protein sequence ID" value="GAG90931.1"/>
    <property type="molecule type" value="Genomic_DNA"/>
</dbReference>
<accession>X1D346</accession>
<dbReference type="AlphaFoldDB" id="X1D346"/>
<proteinExistence type="predicted"/>
<protein>
    <recommendedName>
        <fullName evidence="2">Mechanosensitive ion channel family protein</fullName>
    </recommendedName>
</protein>
<dbReference type="SUPFAM" id="SSF82689">
    <property type="entry name" value="Mechanosensitive channel protein MscS (YggB), C-terminal domain"/>
    <property type="match status" value="1"/>
</dbReference>
<dbReference type="Gene3D" id="3.30.70.100">
    <property type="match status" value="1"/>
</dbReference>
<comment type="caution">
    <text evidence="1">The sequence shown here is derived from an EMBL/GenBank/DDBJ whole genome shotgun (WGS) entry which is preliminary data.</text>
</comment>
<sequence>WCKKEDYWPLRFDLNRKLKEELEAAGCSIPFPQQDVHMHQVSA</sequence>
<reference evidence="1" key="1">
    <citation type="journal article" date="2014" name="Front. Microbiol.">
        <title>High frequency of phylogenetically diverse reductive dehalogenase-homologous genes in deep subseafloor sedimentary metagenomes.</title>
        <authorList>
            <person name="Kawai M."/>
            <person name="Futagami T."/>
            <person name="Toyoda A."/>
            <person name="Takaki Y."/>
            <person name="Nishi S."/>
            <person name="Hori S."/>
            <person name="Arai W."/>
            <person name="Tsubouchi T."/>
            <person name="Morono Y."/>
            <person name="Uchiyama I."/>
            <person name="Ito T."/>
            <person name="Fujiyama A."/>
            <person name="Inagaki F."/>
            <person name="Takami H."/>
        </authorList>
    </citation>
    <scope>NUCLEOTIDE SEQUENCE</scope>
    <source>
        <strain evidence="1">Expedition CK06-06</strain>
    </source>
</reference>
<evidence type="ECO:0000313" key="1">
    <source>
        <dbReference type="EMBL" id="GAG90931.1"/>
    </source>
</evidence>
<organism evidence="1">
    <name type="scientific">marine sediment metagenome</name>
    <dbReference type="NCBI Taxonomy" id="412755"/>
    <lineage>
        <taxon>unclassified sequences</taxon>
        <taxon>metagenomes</taxon>
        <taxon>ecological metagenomes</taxon>
    </lineage>
</organism>
<evidence type="ECO:0008006" key="2">
    <source>
        <dbReference type="Google" id="ProtNLM"/>
    </source>
</evidence>
<dbReference type="GO" id="GO:0016020">
    <property type="term" value="C:membrane"/>
    <property type="evidence" value="ECO:0007669"/>
    <property type="project" value="InterPro"/>
</dbReference>
<gene>
    <name evidence="1" type="ORF">S01H4_46332</name>
</gene>
<dbReference type="InterPro" id="IPR011066">
    <property type="entry name" value="MscS_channel_C_sf"/>
</dbReference>